<sequence length="340" mass="35916">MPSVFGLSVALGLIAPSIIVEAATCDIYGYGKTPCVAAHSTTRALYDAYNGPLYQVRRAYDNATKDINPLGPGRTANAATQDTFCAYTTCLITQIYDQSGHGNHLTQAPPGKTRGPAAGGYDSLASATAAPISVNGSKAYGLYIAPQTGYRQDKTSGIATYDQPEGMYEVLDGTHYGGCCFDYGNVEGNNMDNGAGHMETIYFGLNEGYNVGSGAGQGPWIMADLENGIFSGKNLGNNSNDPTINYRFTTAIVKGESNHWAIRGANAQFGGLTTFYDGVRPDGFNPMRKEGAIVLGVGGDNTDGGEGTFYEGAMTSGYPLDNIEAYVQANIVNMNYKTVS</sequence>
<keyword evidence="3" id="KW-0119">Carbohydrate metabolism</keyword>
<keyword evidence="3 5" id="KW-0378">Hydrolase</keyword>
<keyword evidence="3" id="KW-0858">Xylan degradation</keyword>
<accession>A0A6A6CG69</accession>
<organism evidence="5 6">
    <name type="scientific">Zasmidium cellare ATCC 36951</name>
    <dbReference type="NCBI Taxonomy" id="1080233"/>
    <lineage>
        <taxon>Eukaryota</taxon>
        <taxon>Fungi</taxon>
        <taxon>Dikarya</taxon>
        <taxon>Ascomycota</taxon>
        <taxon>Pezizomycotina</taxon>
        <taxon>Dothideomycetes</taxon>
        <taxon>Dothideomycetidae</taxon>
        <taxon>Mycosphaerellales</taxon>
        <taxon>Mycosphaerellaceae</taxon>
        <taxon>Zasmidium</taxon>
    </lineage>
</organism>
<comment type="pathway">
    <text evidence="3">Glycan metabolism; L-arabinan degradation.</text>
</comment>
<dbReference type="Proteomes" id="UP000799537">
    <property type="component" value="Unassembled WGS sequence"/>
</dbReference>
<dbReference type="GO" id="GO:0031222">
    <property type="term" value="P:arabinan catabolic process"/>
    <property type="evidence" value="ECO:0007669"/>
    <property type="project" value="UniProtKB-UniRule"/>
</dbReference>
<feature type="active site" description="Nucleophile" evidence="1">
    <location>
        <position position="226"/>
    </location>
</feature>
<dbReference type="GO" id="GO:0045493">
    <property type="term" value="P:xylan catabolic process"/>
    <property type="evidence" value="ECO:0007669"/>
    <property type="project" value="UniProtKB-KW"/>
</dbReference>
<comment type="similarity">
    <text evidence="3">Belongs to the glycosyl hydrolase 54 family.</text>
</comment>
<keyword evidence="3" id="KW-0964">Secreted</keyword>
<keyword evidence="3" id="KW-0326">Glycosidase</keyword>
<comment type="subcellular location">
    <subcellularLocation>
        <location evidence="3">Secreted</location>
    </subcellularLocation>
</comment>
<feature type="signal peptide" evidence="3">
    <location>
        <begin position="1"/>
        <end position="22"/>
    </location>
</feature>
<feature type="active site" description="Proton donor" evidence="1">
    <location>
        <position position="300"/>
    </location>
</feature>
<evidence type="ECO:0000256" key="3">
    <source>
        <dbReference type="RuleBase" id="RU367111"/>
    </source>
</evidence>
<dbReference type="RefSeq" id="XP_033665821.1">
    <property type="nucleotide sequence ID" value="XM_033817486.1"/>
</dbReference>
<dbReference type="InterPro" id="IPR038964">
    <property type="entry name" value="ABFB"/>
</dbReference>
<evidence type="ECO:0000256" key="2">
    <source>
        <dbReference type="PIRSR" id="PIRSR638964-3"/>
    </source>
</evidence>
<dbReference type="PANTHER" id="PTHR39447:SF2">
    <property type="entry name" value="ALPHA-L-ARABINOFURANOSIDASE B"/>
    <property type="match status" value="1"/>
</dbReference>
<keyword evidence="3" id="KW-0732">Signal</keyword>
<keyword evidence="2" id="KW-1015">Disulfide bond</keyword>
<protein>
    <recommendedName>
        <fullName evidence="3">Alpha-L-arabinofuranosidase</fullName>
        <ecNumber evidence="3">3.2.1.55</ecNumber>
    </recommendedName>
</protein>
<name>A0A6A6CG69_ZASCE</name>
<dbReference type="Pfam" id="PF09206">
    <property type="entry name" value="ArabFuran-catal"/>
    <property type="match status" value="1"/>
</dbReference>
<dbReference type="UniPathway" id="UPA00667"/>
<feature type="chain" id="PRO_5027143690" description="Alpha-L-arabinofuranosidase" evidence="3">
    <location>
        <begin position="23"/>
        <end position="340"/>
    </location>
</feature>
<dbReference type="SUPFAM" id="SSF49899">
    <property type="entry name" value="Concanavalin A-like lectins/glucanases"/>
    <property type="match status" value="1"/>
</dbReference>
<dbReference type="GO" id="GO:0046373">
    <property type="term" value="P:L-arabinose metabolic process"/>
    <property type="evidence" value="ECO:0007669"/>
    <property type="project" value="UniProtKB-UniRule"/>
</dbReference>
<feature type="disulfide bond" evidence="2">
    <location>
        <begin position="179"/>
        <end position="180"/>
    </location>
</feature>
<dbReference type="PANTHER" id="PTHR39447">
    <property type="entry name" value="ALPHA-L-ARABINOFURANOSIDASE B"/>
    <property type="match status" value="1"/>
</dbReference>
<dbReference type="GeneID" id="54570758"/>
<keyword evidence="3" id="KW-0624">Polysaccharide degradation</keyword>
<gene>
    <name evidence="5" type="ORF">M409DRAFT_67631</name>
</gene>
<evidence type="ECO:0000259" key="4">
    <source>
        <dbReference type="Pfam" id="PF09206"/>
    </source>
</evidence>
<evidence type="ECO:0000313" key="6">
    <source>
        <dbReference type="Proteomes" id="UP000799537"/>
    </source>
</evidence>
<feature type="domain" description="Alpha-L-arabinofuranosidase B catalytic" evidence="4">
    <location>
        <begin position="25"/>
        <end position="336"/>
    </location>
</feature>
<dbReference type="OrthoDB" id="157622at2759"/>
<evidence type="ECO:0000313" key="5">
    <source>
        <dbReference type="EMBL" id="KAF2164932.1"/>
    </source>
</evidence>
<dbReference type="GO" id="GO:0045490">
    <property type="term" value="P:pectin catabolic process"/>
    <property type="evidence" value="ECO:0007669"/>
    <property type="project" value="TreeGrafter"/>
</dbReference>
<evidence type="ECO:0000256" key="1">
    <source>
        <dbReference type="PIRSR" id="PIRSR638964-1"/>
    </source>
</evidence>
<dbReference type="InterPro" id="IPR013320">
    <property type="entry name" value="ConA-like_dom_sf"/>
</dbReference>
<proteinExistence type="inferred from homology"/>
<feature type="disulfide bond" evidence="2">
    <location>
        <begin position="85"/>
        <end position="90"/>
    </location>
</feature>
<dbReference type="GO" id="GO:0005576">
    <property type="term" value="C:extracellular region"/>
    <property type="evidence" value="ECO:0007669"/>
    <property type="project" value="UniProtKB-SubCell"/>
</dbReference>
<dbReference type="Gene3D" id="2.60.120.200">
    <property type="match status" value="1"/>
</dbReference>
<dbReference type="InterPro" id="IPR015289">
    <property type="entry name" value="A-L-arabinofuranosidase_B_cat"/>
</dbReference>
<keyword evidence="6" id="KW-1185">Reference proteome</keyword>
<feature type="disulfide bond" evidence="2">
    <location>
        <begin position="25"/>
        <end position="35"/>
    </location>
</feature>
<dbReference type="GO" id="GO:0046556">
    <property type="term" value="F:alpha-L-arabinofuranosidase activity"/>
    <property type="evidence" value="ECO:0007669"/>
    <property type="project" value="UniProtKB-UniRule"/>
</dbReference>
<dbReference type="EMBL" id="ML993602">
    <property type="protein sequence ID" value="KAF2164932.1"/>
    <property type="molecule type" value="Genomic_DNA"/>
</dbReference>
<dbReference type="AlphaFoldDB" id="A0A6A6CG69"/>
<dbReference type="EC" id="3.2.1.55" evidence="3"/>
<reference evidence="5" key="1">
    <citation type="journal article" date="2020" name="Stud. Mycol.">
        <title>101 Dothideomycetes genomes: a test case for predicting lifestyles and emergence of pathogens.</title>
        <authorList>
            <person name="Haridas S."/>
            <person name="Albert R."/>
            <person name="Binder M."/>
            <person name="Bloem J."/>
            <person name="Labutti K."/>
            <person name="Salamov A."/>
            <person name="Andreopoulos B."/>
            <person name="Baker S."/>
            <person name="Barry K."/>
            <person name="Bills G."/>
            <person name="Bluhm B."/>
            <person name="Cannon C."/>
            <person name="Castanera R."/>
            <person name="Culley D."/>
            <person name="Daum C."/>
            <person name="Ezra D."/>
            <person name="Gonzalez J."/>
            <person name="Henrissat B."/>
            <person name="Kuo A."/>
            <person name="Liang C."/>
            <person name="Lipzen A."/>
            <person name="Lutzoni F."/>
            <person name="Magnuson J."/>
            <person name="Mondo S."/>
            <person name="Nolan M."/>
            <person name="Ohm R."/>
            <person name="Pangilinan J."/>
            <person name="Park H.-J."/>
            <person name="Ramirez L."/>
            <person name="Alfaro M."/>
            <person name="Sun H."/>
            <person name="Tritt A."/>
            <person name="Yoshinaga Y."/>
            <person name="Zwiers L.-H."/>
            <person name="Turgeon B."/>
            <person name="Goodwin S."/>
            <person name="Spatafora J."/>
            <person name="Crous P."/>
            <person name="Grigoriev I."/>
        </authorList>
    </citation>
    <scope>NUCLEOTIDE SEQUENCE</scope>
    <source>
        <strain evidence="5">ATCC 36951</strain>
    </source>
</reference>
<comment type="catalytic activity">
    <reaction evidence="3">
        <text>Hydrolysis of terminal non-reducing alpha-L-arabinofuranoside residues in alpha-L-arabinosides.</text>
        <dbReference type="EC" id="3.2.1.55"/>
    </reaction>
</comment>